<dbReference type="STRING" id="102285.A0A0R3T304"/>
<feature type="compositionally biased region" description="Basic and acidic residues" evidence="1">
    <location>
        <begin position="714"/>
        <end position="723"/>
    </location>
</feature>
<dbReference type="PANTHER" id="PTHR47835:SF3">
    <property type="entry name" value="HELICASE FOR MEIOSIS 1"/>
    <property type="match status" value="1"/>
</dbReference>
<feature type="region of interest" description="Disordered" evidence="1">
    <location>
        <begin position="343"/>
        <end position="370"/>
    </location>
</feature>
<feature type="compositionally biased region" description="Basic and acidic residues" evidence="1">
    <location>
        <begin position="609"/>
        <end position="625"/>
    </location>
</feature>
<evidence type="ECO:0000313" key="2">
    <source>
        <dbReference type="WBParaSite" id="HNAJ_0000135801-mRNA-1"/>
    </source>
</evidence>
<feature type="region of interest" description="Disordered" evidence="1">
    <location>
        <begin position="249"/>
        <end position="274"/>
    </location>
</feature>
<reference evidence="2" key="1">
    <citation type="submission" date="2017-02" db="UniProtKB">
        <authorList>
            <consortium name="WormBaseParasite"/>
        </authorList>
    </citation>
    <scope>IDENTIFICATION</scope>
</reference>
<dbReference type="InterPro" id="IPR052247">
    <property type="entry name" value="Meiotic_Crossover_Helicase"/>
</dbReference>
<dbReference type="PANTHER" id="PTHR47835">
    <property type="entry name" value="HFM1, ATP DEPENDENT DNA HELICASE HOMOLOG"/>
    <property type="match status" value="1"/>
</dbReference>
<sequence>LPQSAAMSGFACMAHVIELAKVVAYRVWADAPLASLRQLPDIGKDYASQLAGAGVASLKDIERVGPRCIEQILRRQPPFGDRVYGSALEVPKYELAAEQLTTSATDQVEFEFAIRLTRSCKFDQVALMVADDKNRIIFKTVLSTKVLETSGGWSQIVVVHYDPTVHYLFTSLISFNFLGIDLNINFPIPWPESTNVPFSQGIPAKPTIDRSIDVPLPVTVSPYFSSAPTLAKTKRQRKGTALVPNLKSRTIKGTKPPKTSQKSEAAMSTPKVTNDGFKQTNIMNFFKATKSLTEHASKCEQAISPITKTGILPDESIFNISEANFSEIHSSLLIPFTPDPPSVQSSPLIKSTSEIQPPHKKIKWGNGDDEEISPETDKMVEEELCSFLSTVEATEAKESSVNAPTLPVDLDAAGDNLKSLEPNGYSTPVMSSTQDRNQGDKLSFIPSFRGNHTISPIFPLDTRHSLKGDSSANPKILNRTPFIHEPSDQSLIEFKTPKDMQLFTSLDDPDDYSPPPNEKTNRSVFKVPFSATPTRHPLKQILAPSTQTPRTTNSAKLFKKVSFSILLPKSESGFGDTGYGSSPISKETRGTVVPMIKEVTEGPLTANESHVERRPRTTEVKEKTVRKGLLKAPPSIEVDLELLREGWDQLATFIYCYNILKKFAPSTPPHNPNDREYPKDTCAPSTVDINSAIGCSSPRDRSPIPSELKSNTVDSKETPQVEE</sequence>
<feature type="region of interest" description="Disordered" evidence="1">
    <location>
        <begin position="606"/>
        <end position="626"/>
    </location>
</feature>
<feature type="region of interest" description="Disordered" evidence="1">
    <location>
        <begin position="667"/>
        <end position="723"/>
    </location>
</feature>
<organism evidence="2">
    <name type="scientific">Rodentolepis nana</name>
    <name type="common">Dwarf tapeworm</name>
    <name type="synonym">Hymenolepis nana</name>
    <dbReference type="NCBI Taxonomy" id="102285"/>
    <lineage>
        <taxon>Eukaryota</taxon>
        <taxon>Metazoa</taxon>
        <taxon>Spiralia</taxon>
        <taxon>Lophotrochozoa</taxon>
        <taxon>Platyhelminthes</taxon>
        <taxon>Cestoda</taxon>
        <taxon>Eucestoda</taxon>
        <taxon>Cyclophyllidea</taxon>
        <taxon>Hymenolepididae</taxon>
        <taxon>Rodentolepis</taxon>
    </lineage>
</organism>
<dbReference type="GO" id="GO:0016787">
    <property type="term" value="F:hydrolase activity"/>
    <property type="evidence" value="ECO:0007669"/>
    <property type="project" value="UniProtKB-KW"/>
</dbReference>
<feature type="compositionally biased region" description="Polar residues" evidence="1">
    <location>
        <begin position="343"/>
        <end position="355"/>
    </location>
</feature>
<dbReference type="AlphaFoldDB" id="A0A0R3T304"/>
<dbReference type="GO" id="GO:0043138">
    <property type="term" value="F:3'-5' DNA helicase activity"/>
    <property type="evidence" value="ECO:0007669"/>
    <property type="project" value="UniProtKB-EC"/>
</dbReference>
<dbReference type="SUPFAM" id="SSF158702">
    <property type="entry name" value="Sec63 N-terminal domain-like"/>
    <property type="match status" value="1"/>
</dbReference>
<evidence type="ECO:0000256" key="1">
    <source>
        <dbReference type="SAM" id="MobiDB-lite"/>
    </source>
</evidence>
<protein>
    <submittedName>
        <fullName evidence="2">SEC63 domain-containing protein</fullName>
    </submittedName>
</protein>
<accession>A0A0R3T304</accession>
<name>A0A0R3T304_RODNA</name>
<dbReference type="WBParaSite" id="HNAJ_0000135801-mRNA-1">
    <property type="protein sequence ID" value="HNAJ_0000135801-mRNA-1"/>
    <property type="gene ID" value="HNAJ_0000135801"/>
</dbReference>
<proteinExistence type="predicted"/>